<feature type="region of interest" description="Disordered" evidence="4">
    <location>
        <begin position="412"/>
        <end position="453"/>
    </location>
</feature>
<feature type="compositionally biased region" description="Low complexity" evidence="4">
    <location>
        <begin position="412"/>
        <end position="422"/>
    </location>
</feature>
<comment type="similarity">
    <text evidence="1 3">Belongs to the ETS family.</text>
</comment>
<evidence type="ECO:0000259" key="5">
    <source>
        <dbReference type="PROSITE" id="PS50061"/>
    </source>
</evidence>
<dbReference type="PANTHER" id="PTHR11849:SF191">
    <property type="entry name" value="ECDYSONE-INDUCED PROTEIN 74EF ISOFORM B"/>
    <property type="match status" value="1"/>
</dbReference>
<dbReference type="SMART" id="SM00413">
    <property type="entry name" value="ETS"/>
    <property type="match status" value="1"/>
</dbReference>
<organism evidence="6 7">
    <name type="scientific">Steinernema hermaphroditum</name>
    <dbReference type="NCBI Taxonomy" id="289476"/>
    <lineage>
        <taxon>Eukaryota</taxon>
        <taxon>Metazoa</taxon>
        <taxon>Ecdysozoa</taxon>
        <taxon>Nematoda</taxon>
        <taxon>Chromadorea</taxon>
        <taxon>Rhabditida</taxon>
        <taxon>Tylenchina</taxon>
        <taxon>Panagrolaimomorpha</taxon>
        <taxon>Strongyloidoidea</taxon>
        <taxon>Steinernematidae</taxon>
        <taxon>Steinernema</taxon>
    </lineage>
</organism>
<gene>
    <name evidence="6" type="ORF">QR680_011477</name>
</gene>
<dbReference type="GO" id="GO:0043565">
    <property type="term" value="F:sequence-specific DNA binding"/>
    <property type="evidence" value="ECO:0007669"/>
    <property type="project" value="InterPro"/>
</dbReference>
<evidence type="ECO:0000256" key="3">
    <source>
        <dbReference type="RuleBase" id="RU004019"/>
    </source>
</evidence>
<keyword evidence="3" id="KW-0539">Nucleus</keyword>
<dbReference type="InterPro" id="IPR046328">
    <property type="entry name" value="ETS_fam"/>
</dbReference>
<feature type="region of interest" description="Disordered" evidence="4">
    <location>
        <begin position="683"/>
        <end position="730"/>
    </location>
</feature>
<dbReference type="PANTHER" id="PTHR11849">
    <property type="entry name" value="ETS"/>
    <property type="match status" value="1"/>
</dbReference>
<dbReference type="InterPro" id="IPR036388">
    <property type="entry name" value="WH-like_DNA-bd_sf"/>
</dbReference>
<dbReference type="AlphaFoldDB" id="A0AA39I0X4"/>
<evidence type="ECO:0000313" key="6">
    <source>
        <dbReference type="EMBL" id="KAK0414523.1"/>
    </source>
</evidence>
<dbReference type="SUPFAM" id="SSF46785">
    <property type="entry name" value="Winged helix' DNA-binding domain"/>
    <property type="match status" value="1"/>
</dbReference>
<dbReference type="GO" id="GO:0000981">
    <property type="term" value="F:DNA-binding transcription factor activity, RNA polymerase II-specific"/>
    <property type="evidence" value="ECO:0007669"/>
    <property type="project" value="TreeGrafter"/>
</dbReference>
<dbReference type="PROSITE" id="PS50061">
    <property type="entry name" value="ETS_DOMAIN_3"/>
    <property type="match status" value="1"/>
</dbReference>
<accession>A0AA39I0X4</accession>
<evidence type="ECO:0000256" key="1">
    <source>
        <dbReference type="ARBA" id="ARBA00005562"/>
    </source>
</evidence>
<dbReference type="Pfam" id="PF00178">
    <property type="entry name" value="Ets"/>
    <property type="match status" value="1"/>
</dbReference>
<dbReference type="InterPro" id="IPR000418">
    <property type="entry name" value="Ets_dom"/>
</dbReference>
<keyword evidence="7" id="KW-1185">Reference proteome</keyword>
<comment type="subcellular location">
    <subcellularLocation>
        <location evidence="3">Nucleus</location>
    </subcellularLocation>
</comment>
<feature type="compositionally biased region" description="Basic and acidic residues" evidence="4">
    <location>
        <begin position="683"/>
        <end position="698"/>
    </location>
</feature>
<keyword evidence="2 3" id="KW-0238">DNA-binding</keyword>
<comment type="caution">
    <text evidence="6">The sequence shown here is derived from an EMBL/GenBank/DDBJ whole genome shotgun (WGS) entry which is preliminary data.</text>
</comment>
<dbReference type="Gene3D" id="1.10.10.10">
    <property type="entry name" value="Winged helix-like DNA-binding domain superfamily/Winged helix DNA-binding domain"/>
    <property type="match status" value="1"/>
</dbReference>
<evidence type="ECO:0000313" key="7">
    <source>
        <dbReference type="Proteomes" id="UP001175271"/>
    </source>
</evidence>
<dbReference type="PRINTS" id="PR00454">
    <property type="entry name" value="ETSDOMAIN"/>
</dbReference>
<reference evidence="6" key="1">
    <citation type="submission" date="2023-06" db="EMBL/GenBank/DDBJ databases">
        <title>Genomic analysis of the entomopathogenic nematode Steinernema hermaphroditum.</title>
        <authorList>
            <person name="Schwarz E.M."/>
            <person name="Heppert J.K."/>
            <person name="Baniya A."/>
            <person name="Schwartz H.T."/>
            <person name="Tan C.-H."/>
            <person name="Antoshechkin I."/>
            <person name="Sternberg P.W."/>
            <person name="Goodrich-Blair H."/>
            <person name="Dillman A.R."/>
        </authorList>
    </citation>
    <scope>NUCLEOTIDE SEQUENCE</scope>
    <source>
        <strain evidence="6">PS9179</strain>
        <tissue evidence="6">Whole animal</tissue>
    </source>
</reference>
<protein>
    <recommendedName>
        <fullName evidence="5">ETS domain-containing protein</fullName>
    </recommendedName>
</protein>
<feature type="domain" description="ETS" evidence="5">
    <location>
        <begin position="593"/>
        <end position="675"/>
    </location>
</feature>
<evidence type="ECO:0000256" key="2">
    <source>
        <dbReference type="ARBA" id="ARBA00023125"/>
    </source>
</evidence>
<dbReference type="GO" id="GO:0030154">
    <property type="term" value="P:cell differentiation"/>
    <property type="evidence" value="ECO:0007669"/>
    <property type="project" value="TreeGrafter"/>
</dbReference>
<dbReference type="FunFam" id="1.10.10.10:FF:000853">
    <property type="entry name" value="ETS-Like transcription Factor homolog"/>
    <property type="match status" value="1"/>
</dbReference>
<dbReference type="InterPro" id="IPR036390">
    <property type="entry name" value="WH_DNA-bd_sf"/>
</dbReference>
<dbReference type="PROSITE" id="PS00346">
    <property type="entry name" value="ETS_DOMAIN_2"/>
    <property type="match status" value="1"/>
</dbReference>
<feature type="compositionally biased region" description="Low complexity" evidence="4">
    <location>
        <begin position="701"/>
        <end position="722"/>
    </location>
</feature>
<evidence type="ECO:0000256" key="4">
    <source>
        <dbReference type="SAM" id="MobiDB-lite"/>
    </source>
</evidence>
<dbReference type="EMBL" id="JAUCMV010000002">
    <property type="protein sequence ID" value="KAK0414523.1"/>
    <property type="molecule type" value="Genomic_DNA"/>
</dbReference>
<dbReference type="PROSITE" id="PS00345">
    <property type="entry name" value="ETS_DOMAIN_1"/>
    <property type="match status" value="1"/>
</dbReference>
<proteinExistence type="inferred from homology"/>
<sequence>MDSVPFEFCQRVCSQDVIFADVLSDSKWKIESAHWKAAYHEHRQRTKYCRRKFIKFTAADIEKVKLPSSVQLIHVKFYYLSSVHHSDYYQEVRKILVMFRLFLNNFTLYVFQSFFTVAMLNDLPVNSIKKVSLPIVEEYMEPLVLAVAELPNLRELDIKCWAKLPSSSVVAALENLLLRDQLSFFDVSEDVKFSASFFEEFLTKRLGSKNVRWSRCECRASGLDVSSHDSPHTLIFILIHCSVAAPEMDVEKELLLLKRYQECLMVQDHPRATTDPNNNVVDPVKSEVKVEEEDEFAEVDSSTRSPSLSPLQTIIRPIPKPATVAPKSEGLLTIMSPASVITLARPEPQYSDFQRRTSAPACLWSANSLLGNGSTEQQPSTSVAQLSALHALLLKQRTDEMTAAAAALASGSSAATAPASKSQTKSPSSPDSGVGHEAGSSEAKFNPSTATVPPATSLPSNWSWMAAAAALSQQQQQTDAAAALPLFNPWLSAAFLYPNWALAAAAVGNTQPPPSLNFASSAASMFPNSTNPLLFESLLGGSTASTQRHHPYFSGAGFDPARRFSEPVASSASSNAYNYGQGTRRRSRDGQISFLWEFLLRLLQDKEYCPKYIKWLDQSKGIFKLVDSKAVSRLWGAHKNKPGMNYETMGRALRYYYQRGILQKVDGQRLVYQFVDVPRDAFSDHHSDGSSDASHSDEGFDSSADSPSSSSTTHIDSTTSTTNPSEVSCA</sequence>
<name>A0AA39I0X4_9BILA</name>
<dbReference type="GO" id="GO:0005634">
    <property type="term" value="C:nucleus"/>
    <property type="evidence" value="ECO:0007669"/>
    <property type="project" value="UniProtKB-SubCell"/>
</dbReference>
<dbReference type="Proteomes" id="UP001175271">
    <property type="component" value="Unassembled WGS sequence"/>
</dbReference>